<dbReference type="Gene3D" id="3.40.50.2000">
    <property type="entry name" value="Glycogen Phosphorylase B"/>
    <property type="match status" value="2"/>
</dbReference>
<dbReference type="Pfam" id="PF13692">
    <property type="entry name" value="Glyco_trans_1_4"/>
    <property type="match status" value="1"/>
</dbReference>
<gene>
    <name evidence="4" type="ORF">AVDCRST_MAG89-1004</name>
</gene>
<accession>A0A6J4KLD1</accession>
<evidence type="ECO:0000313" key="4">
    <source>
        <dbReference type="EMBL" id="CAA9309238.1"/>
    </source>
</evidence>
<evidence type="ECO:0000259" key="3">
    <source>
        <dbReference type="Pfam" id="PF13439"/>
    </source>
</evidence>
<name>A0A6J4KLD1_9BACT</name>
<sequence>MRVAIHVDGPVIRGNERQVIALAAGLRDRGHHVAVSCRKGGPVMAELRALGIEATGIRPGGDTDPVNALRFAAWLRRGRFDAVLLTSWYRAFISGWAARVARVPRVVFRIGGIQPVGEKRGRLERYALRRWYHAIVPNSLRVAEHMKAALPDLADRVCLVPNGIDIVPVPAAPLRGGLGVPDEAVLVVAVGGMERNKGFDLLIDAAAMVDDGVHVVLAGGGTPEARGALEERARGLGLSRRVHFLGYRSDARAVAAACDVFVLPSRSEGFPVVMLEAMAAGVPVVMTDVGGVRDALAERLGRPAAGWIVPVNDAAALAVGLREVVAAIRSGSPAVAARVREASWRAANWFSMDAMVSGYEAVLVGKGP</sequence>
<reference evidence="4" key="1">
    <citation type="submission" date="2020-02" db="EMBL/GenBank/DDBJ databases">
        <authorList>
            <person name="Meier V. D."/>
        </authorList>
    </citation>
    <scope>NUCLEOTIDE SEQUENCE</scope>
    <source>
        <strain evidence="4">AVDCRST_MAG89</strain>
    </source>
</reference>
<dbReference type="PANTHER" id="PTHR12526:SF510">
    <property type="entry name" value="D-INOSITOL 3-PHOSPHATE GLYCOSYLTRANSFERASE"/>
    <property type="match status" value="1"/>
</dbReference>
<dbReference type="PANTHER" id="PTHR12526">
    <property type="entry name" value="GLYCOSYLTRANSFERASE"/>
    <property type="match status" value="1"/>
</dbReference>
<evidence type="ECO:0000256" key="2">
    <source>
        <dbReference type="ARBA" id="ARBA00022679"/>
    </source>
</evidence>
<dbReference type="CDD" id="cd03811">
    <property type="entry name" value="GT4_GT28_WabH-like"/>
    <property type="match status" value="1"/>
</dbReference>
<dbReference type="EMBL" id="CADCTV010000222">
    <property type="protein sequence ID" value="CAA9309238.1"/>
    <property type="molecule type" value="Genomic_DNA"/>
</dbReference>
<dbReference type="SUPFAM" id="SSF53756">
    <property type="entry name" value="UDP-Glycosyltransferase/glycogen phosphorylase"/>
    <property type="match status" value="1"/>
</dbReference>
<proteinExistence type="predicted"/>
<evidence type="ECO:0000256" key="1">
    <source>
        <dbReference type="ARBA" id="ARBA00022676"/>
    </source>
</evidence>
<organism evidence="4">
    <name type="scientific">uncultured Gemmatimonadota bacterium</name>
    <dbReference type="NCBI Taxonomy" id="203437"/>
    <lineage>
        <taxon>Bacteria</taxon>
        <taxon>Pseudomonadati</taxon>
        <taxon>Gemmatimonadota</taxon>
        <taxon>environmental samples</taxon>
    </lineage>
</organism>
<keyword evidence="1" id="KW-0328">Glycosyltransferase</keyword>
<dbReference type="AlphaFoldDB" id="A0A6J4KLD1"/>
<dbReference type="InterPro" id="IPR028098">
    <property type="entry name" value="Glyco_trans_4-like_N"/>
</dbReference>
<protein>
    <recommendedName>
        <fullName evidence="3">Glycosyltransferase subfamily 4-like N-terminal domain-containing protein</fullName>
    </recommendedName>
</protein>
<keyword evidence="2" id="KW-0808">Transferase</keyword>
<feature type="domain" description="Glycosyltransferase subfamily 4-like N-terminal" evidence="3">
    <location>
        <begin position="14"/>
        <end position="166"/>
    </location>
</feature>
<dbReference type="Pfam" id="PF13439">
    <property type="entry name" value="Glyco_transf_4"/>
    <property type="match status" value="1"/>
</dbReference>
<dbReference type="GO" id="GO:0016757">
    <property type="term" value="F:glycosyltransferase activity"/>
    <property type="evidence" value="ECO:0007669"/>
    <property type="project" value="UniProtKB-KW"/>
</dbReference>